<sequence length="105" mass="11055">MPRIDEKKTATAIAAAQQAALTETLVAPSVYTAPVVPPALPVLSATQAWIFTGEGCALTETLATPSAEAAQTSLRLERGIPDQSLTQTGNPRRFSLTDTMVYHGT</sequence>
<proteinExistence type="predicted"/>
<dbReference type="EMBL" id="MK072387">
    <property type="protein sequence ID" value="AYV83216.1"/>
    <property type="molecule type" value="Genomic_DNA"/>
</dbReference>
<gene>
    <name evidence="1" type="ORF">Hyperionvirus5_22</name>
</gene>
<protein>
    <submittedName>
        <fullName evidence="1">Uncharacterized protein</fullName>
    </submittedName>
</protein>
<organism evidence="1">
    <name type="scientific">Hyperionvirus sp</name>
    <dbReference type="NCBI Taxonomy" id="2487770"/>
    <lineage>
        <taxon>Viruses</taxon>
        <taxon>Varidnaviria</taxon>
        <taxon>Bamfordvirae</taxon>
        <taxon>Nucleocytoviricota</taxon>
        <taxon>Megaviricetes</taxon>
        <taxon>Imitervirales</taxon>
        <taxon>Mimiviridae</taxon>
        <taxon>Klosneuvirinae</taxon>
    </lineage>
</organism>
<name>A0A3G5A7I4_9VIRU</name>
<reference evidence="1" key="1">
    <citation type="submission" date="2018-10" db="EMBL/GenBank/DDBJ databases">
        <title>Hidden diversity of soil giant viruses.</title>
        <authorList>
            <person name="Schulz F."/>
            <person name="Alteio L."/>
            <person name="Goudeau D."/>
            <person name="Ryan E.M."/>
            <person name="Malmstrom R.R."/>
            <person name="Blanchard J."/>
            <person name="Woyke T."/>
        </authorList>
    </citation>
    <scope>NUCLEOTIDE SEQUENCE</scope>
    <source>
        <strain evidence="1">HYV1</strain>
    </source>
</reference>
<accession>A0A3G5A7I4</accession>
<evidence type="ECO:0000313" key="1">
    <source>
        <dbReference type="EMBL" id="AYV83216.1"/>
    </source>
</evidence>